<dbReference type="SMART" id="SM00112">
    <property type="entry name" value="CA"/>
    <property type="match status" value="1"/>
</dbReference>
<proteinExistence type="predicted"/>
<name>A0A0N5BPV7_STREA</name>
<evidence type="ECO:0000259" key="9">
    <source>
        <dbReference type="PROSITE" id="PS50268"/>
    </source>
</evidence>
<dbReference type="CDD" id="cd11304">
    <property type="entry name" value="Cadherin_repeat"/>
    <property type="match status" value="2"/>
</dbReference>
<comment type="subcellular location">
    <subcellularLocation>
        <location evidence="1">Membrane</location>
    </subcellularLocation>
</comment>
<dbReference type="PANTHER" id="PTHR24025">
    <property type="entry name" value="DESMOGLEIN FAMILY MEMBER"/>
    <property type="match status" value="1"/>
</dbReference>
<dbReference type="InterPro" id="IPR002126">
    <property type="entry name" value="Cadherin-like_dom"/>
</dbReference>
<dbReference type="InterPro" id="IPR015919">
    <property type="entry name" value="Cadherin-like_sf"/>
</dbReference>
<accession>A0A0N5BPV7</accession>
<organism evidence="10 11">
    <name type="scientific">Strongyloides papillosus</name>
    <name type="common">Intestinal threadworm</name>
    <dbReference type="NCBI Taxonomy" id="174720"/>
    <lineage>
        <taxon>Eukaryota</taxon>
        <taxon>Metazoa</taxon>
        <taxon>Ecdysozoa</taxon>
        <taxon>Nematoda</taxon>
        <taxon>Chromadorea</taxon>
        <taxon>Rhabditida</taxon>
        <taxon>Tylenchina</taxon>
        <taxon>Panagrolaimomorpha</taxon>
        <taxon>Strongyloidoidea</taxon>
        <taxon>Strongyloididae</taxon>
        <taxon>Strongyloides</taxon>
    </lineage>
</organism>
<evidence type="ECO:0000256" key="4">
    <source>
        <dbReference type="ARBA" id="ARBA00022837"/>
    </source>
</evidence>
<dbReference type="GO" id="GO:0005911">
    <property type="term" value="C:cell-cell junction"/>
    <property type="evidence" value="ECO:0007669"/>
    <property type="project" value="TreeGrafter"/>
</dbReference>
<keyword evidence="3" id="KW-0677">Repeat</keyword>
<sequence>KTYLIIACLIGIDKDEGRNRKLSYFLIDERDKKNFFLYQKTGSLFLKSPQPLDYEIQNKFIIKFKISDNRENSLSTICTLEVLLEDVNENIYLPTFEDVEIEGSIEENIPIGTTILTIHTTDSDNATCQPTYKIIDGDGLGYFEITEGG</sequence>
<feature type="domain" description="Cadherin" evidence="9">
    <location>
        <begin position="13"/>
        <end position="96"/>
    </location>
</feature>
<evidence type="ECO:0000313" key="10">
    <source>
        <dbReference type="Proteomes" id="UP000046392"/>
    </source>
</evidence>
<protein>
    <submittedName>
        <fullName evidence="11">CA domain-containing protein</fullName>
    </submittedName>
</protein>
<dbReference type="AlphaFoldDB" id="A0A0N5BPV7"/>
<evidence type="ECO:0000313" key="11">
    <source>
        <dbReference type="WBParaSite" id="SPAL_0000793200.1"/>
    </source>
</evidence>
<reference evidence="11" key="1">
    <citation type="submission" date="2016-03" db="UniProtKB">
        <authorList>
            <consortium name="WormBaseParasite"/>
        </authorList>
    </citation>
    <scope>IDENTIFICATION</scope>
</reference>
<keyword evidence="2" id="KW-0812">Transmembrane</keyword>
<dbReference type="GO" id="GO:0007156">
    <property type="term" value="P:homophilic cell adhesion via plasma membrane adhesion molecules"/>
    <property type="evidence" value="ECO:0007669"/>
    <property type="project" value="InterPro"/>
</dbReference>
<evidence type="ECO:0000256" key="7">
    <source>
        <dbReference type="ARBA" id="ARBA00023136"/>
    </source>
</evidence>
<evidence type="ECO:0000256" key="6">
    <source>
        <dbReference type="ARBA" id="ARBA00022989"/>
    </source>
</evidence>
<keyword evidence="7" id="KW-0472">Membrane</keyword>
<evidence type="ECO:0000256" key="1">
    <source>
        <dbReference type="ARBA" id="ARBA00004370"/>
    </source>
</evidence>
<keyword evidence="4 8" id="KW-0106">Calcium</keyword>
<keyword evidence="6" id="KW-1133">Transmembrane helix</keyword>
<dbReference type="InterPro" id="IPR050971">
    <property type="entry name" value="Cadherin-domain_protein"/>
</dbReference>
<dbReference type="PROSITE" id="PS50268">
    <property type="entry name" value="CADHERIN_2"/>
    <property type="match status" value="1"/>
</dbReference>
<keyword evidence="10" id="KW-1185">Reference proteome</keyword>
<evidence type="ECO:0000256" key="8">
    <source>
        <dbReference type="PROSITE-ProRule" id="PRU00043"/>
    </source>
</evidence>
<dbReference type="Pfam" id="PF00028">
    <property type="entry name" value="Cadherin"/>
    <property type="match status" value="1"/>
</dbReference>
<dbReference type="GO" id="GO:0016020">
    <property type="term" value="C:membrane"/>
    <property type="evidence" value="ECO:0007669"/>
    <property type="project" value="UniProtKB-SubCell"/>
</dbReference>
<dbReference type="PANTHER" id="PTHR24025:SF23">
    <property type="entry name" value="NEURAL-CADHERIN"/>
    <property type="match status" value="1"/>
</dbReference>
<dbReference type="SUPFAM" id="SSF49313">
    <property type="entry name" value="Cadherin-like"/>
    <property type="match status" value="2"/>
</dbReference>
<dbReference type="Gene3D" id="2.60.40.60">
    <property type="entry name" value="Cadherins"/>
    <property type="match status" value="2"/>
</dbReference>
<evidence type="ECO:0000256" key="2">
    <source>
        <dbReference type="ARBA" id="ARBA00022692"/>
    </source>
</evidence>
<dbReference type="Proteomes" id="UP000046392">
    <property type="component" value="Unplaced"/>
</dbReference>
<dbReference type="GO" id="GO:0005509">
    <property type="term" value="F:calcium ion binding"/>
    <property type="evidence" value="ECO:0007669"/>
    <property type="project" value="UniProtKB-UniRule"/>
</dbReference>
<dbReference type="STRING" id="174720.A0A0N5BPV7"/>
<dbReference type="WBParaSite" id="SPAL_0000793200.1">
    <property type="protein sequence ID" value="SPAL_0000793200.1"/>
    <property type="gene ID" value="SPAL_0000793200"/>
</dbReference>
<keyword evidence="5" id="KW-0130">Cell adhesion</keyword>
<evidence type="ECO:0000256" key="5">
    <source>
        <dbReference type="ARBA" id="ARBA00022889"/>
    </source>
</evidence>
<evidence type="ECO:0000256" key="3">
    <source>
        <dbReference type="ARBA" id="ARBA00022737"/>
    </source>
</evidence>